<dbReference type="EMBL" id="CAJPDT010000116">
    <property type="protein sequence ID" value="CAF9939221.1"/>
    <property type="molecule type" value="Genomic_DNA"/>
</dbReference>
<dbReference type="InterPro" id="IPR046529">
    <property type="entry name" value="DUF6594"/>
</dbReference>
<feature type="region of interest" description="Disordered" evidence="1">
    <location>
        <begin position="1"/>
        <end position="59"/>
    </location>
</feature>
<dbReference type="AlphaFoldDB" id="A0A8H3J204"/>
<dbReference type="OrthoDB" id="3533814at2759"/>
<evidence type="ECO:0000256" key="1">
    <source>
        <dbReference type="SAM" id="MobiDB-lite"/>
    </source>
</evidence>
<keyword evidence="2" id="KW-0472">Membrane</keyword>
<keyword evidence="2" id="KW-1133">Transmembrane helix</keyword>
<reference evidence="4" key="1">
    <citation type="submission" date="2021-03" db="EMBL/GenBank/DDBJ databases">
        <authorList>
            <person name="Tagirdzhanova G."/>
        </authorList>
    </citation>
    <scope>NUCLEOTIDE SEQUENCE</scope>
</reference>
<organism evidence="4 5">
    <name type="scientific">Imshaugia aleurites</name>
    <dbReference type="NCBI Taxonomy" id="172621"/>
    <lineage>
        <taxon>Eukaryota</taxon>
        <taxon>Fungi</taxon>
        <taxon>Dikarya</taxon>
        <taxon>Ascomycota</taxon>
        <taxon>Pezizomycotina</taxon>
        <taxon>Lecanoromycetes</taxon>
        <taxon>OSLEUM clade</taxon>
        <taxon>Lecanoromycetidae</taxon>
        <taxon>Lecanorales</taxon>
        <taxon>Lecanorineae</taxon>
        <taxon>Parmeliaceae</taxon>
        <taxon>Imshaugia</taxon>
    </lineage>
</organism>
<comment type="caution">
    <text evidence="4">The sequence shown here is derived from an EMBL/GenBank/DDBJ whole genome shotgun (WGS) entry which is preliminary data.</text>
</comment>
<feature type="compositionally biased region" description="Low complexity" evidence="1">
    <location>
        <begin position="14"/>
        <end position="24"/>
    </location>
</feature>
<evidence type="ECO:0000256" key="2">
    <source>
        <dbReference type="SAM" id="Phobius"/>
    </source>
</evidence>
<feature type="transmembrane region" description="Helical" evidence="2">
    <location>
        <begin position="290"/>
        <end position="313"/>
    </location>
</feature>
<name>A0A8H3J204_9LECA</name>
<feature type="compositionally biased region" description="Basic and acidic residues" evidence="1">
    <location>
        <begin position="83"/>
        <end position="94"/>
    </location>
</feature>
<proteinExistence type="predicted"/>
<evidence type="ECO:0000313" key="4">
    <source>
        <dbReference type="EMBL" id="CAF9939221.1"/>
    </source>
</evidence>
<feature type="domain" description="DUF6594" evidence="3">
    <location>
        <begin position="98"/>
        <end position="353"/>
    </location>
</feature>
<feature type="compositionally biased region" description="Basic and acidic residues" evidence="1">
    <location>
        <begin position="29"/>
        <end position="56"/>
    </location>
</feature>
<gene>
    <name evidence="4" type="ORF">IMSHALPRED_001255</name>
</gene>
<evidence type="ECO:0000313" key="5">
    <source>
        <dbReference type="Proteomes" id="UP000664534"/>
    </source>
</evidence>
<feature type="region of interest" description="Disordered" evidence="1">
    <location>
        <begin position="73"/>
        <end position="94"/>
    </location>
</feature>
<keyword evidence="5" id="KW-1185">Reference proteome</keyword>
<dbReference type="PANTHER" id="PTHR34502">
    <property type="entry name" value="DUF6594 DOMAIN-CONTAINING PROTEIN-RELATED"/>
    <property type="match status" value="1"/>
</dbReference>
<protein>
    <recommendedName>
        <fullName evidence="3">DUF6594 domain-containing protein</fullName>
    </recommendedName>
</protein>
<sequence>MPSNSGPDTPPSTAPTSPTSPTSTNGLIDCEKGRDSNTEDAEWNEKSATKGNDRRQVSVQGRDLLEKIDFDKTISSHSAEAPRSGREANSVDDHPKGYPQLAAFVNSDDNFLIARKYGFLRSRVLLYRQDELSELERDLIALDDDDKVNRALALTSRKNDEETDNDPIYSRKVLMKKIDDKLKEYDELVSRIQTYVSLKAPCSRNVRSFMDWIQDHKPLVQGESTFLKHKDDFVALADGQECGWLDGVVEDTLDWFLPNKLMRKIFTSSEQLKKTDHLNLHLYSKRRIDIVVRLVLVLTTVGLLVGPSAVLYFVTGQSALKICLIMVFTLLFAAALSVCTKAKRHEMLAATAT</sequence>
<evidence type="ECO:0000259" key="3">
    <source>
        <dbReference type="Pfam" id="PF20237"/>
    </source>
</evidence>
<dbReference type="Pfam" id="PF20237">
    <property type="entry name" value="DUF6594"/>
    <property type="match status" value="1"/>
</dbReference>
<dbReference type="Proteomes" id="UP000664534">
    <property type="component" value="Unassembled WGS sequence"/>
</dbReference>
<dbReference type="PANTHER" id="PTHR34502:SF3">
    <property type="entry name" value="DUF6594 DOMAIN-CONTAINING PROTEIN"/>
    <property type="match status" value="1"/>
</dbReference>
<keyword evidence="2" id="KW-0812">Transmembrane</keyword>
<feature type="transmembrane region" description="Helical" evidence="2">
    <location>
        <begin position="319"/>
        <end position="339"/>
    </location>
</feature>
<accession>A0A8H3J204</accession>